<gene>
    <name evidence="3" type="ORF">ACFOGI_04045</name>
</gene>
<evidence type="ECO:0000256" key="1">
    <source>
        <dbReference type="ARBA" id="ARBA00022679"/>
    </source>
</evidence>
<dbReference type="Proteomes" id="UP001595279">
    <property type="component" value="Unassembled WGS sequence"/>
</dbReference>
<dbReference type="EC" id="2.1.1.64" evidence="3"/>
<dbReference type="Gene3D" id="3.40.50.150">
    <property type="entry name" value="Vaccinia Virus protein VP39"/>
    <property type="match status" value="1"/>
</dbReference>
<keyword evidence="4" id="KW-1185">Reference proteome</keyword>
<evidence type="ECO:0000259" key="2">
    <source>
        <dbReference type="Pfam" id="PF13649"/>
    </source>
</evidence>
<dbReference type="PANTHER" id="PTHR43861:SF3">
    <property type="entry name" value="PUTATIVE (AFU_ORTHOLOGUE AFUA_2G14390)-RELATED"/>
    <property type="match status" value="1"/>
</dbReference>
<accession>A0ABV7CSK5</accession>
<dbReference type="CDD" id="cd02440">
    <property type="entry name" value="AdoMet_MTases"/>
    <property type="match status" value="1"/>
</dbReference>
<dbReference type="GO" id="GO:0032259">
    <property type="term" value="P:methylation"/>
    <property type="evidence" value="ECO:0007669"/>
    <property type="project" value="UniProtKB-KW"/>
</dbReference>
<name>A0ABV7CSK5_9BACI</name>
<dbReference type="PANTHER" id="PTHR43861">
    <property type="entry name" value="TRANS-ACONITATE 2-METHYLTRANSFERASE-RELATED"/>
    <property type="match status" value="1"/>
</dbReference>
<feature type="domain" description="Methyltransferase" evidence="2">
    <location>
        <begin position="42"/>
        <end position="130"/>
    </location>
</feature>
<evidence type="ECO:0000313" key="4">
    <source>
        <dbReference type="Proteomes" id="UP001595279"/>
    </source>
</evidence>
<dbReference type="InterPro" id="IPR029063">
    <property type="entry name" value="SAM-dependent_MTases_sf"/>
</dbReference>
<keyword evidence="3" id="KW-0489">Methyltransferase</keyword>
<dbReference type="GO" id="GO:0061542">
    <property type="term" value="F:3-demethylubiquinol 3-O-methyltransferase activity"/>
    <property type="evidence" value="ECO:0007669"/>
    <property type="project" value="UniProtKB-EC"/>
</dbReference>
<dbReference type="InterPro" id="IPR041698">
    <property type="entry name" value="Methyltransf_25"/>
</dbReference>
<keyword evidence="1 3" id="KW-0808">Transferase</keyword>
<dbReference type="EMBL" id="JBHRSA010000012">
    <property type="protein sequence ID" value="MFC3039411.1"/>
    <property type="molecule type" value="Genomic_DNA"/>
</dbReference>
<dbReference type="EC" id="2.1.1.222" evidence="3"/>
<comment type="caution">
    <text evidence="3">The sequence shown here is derived from an EMBL/GenBank/DDBJ whole genome shotgun (WGS) entry which is preliminary data.</text>
</comment>
<dbReference type="RefSeq" id="WP_390268800.1">
    <property type="nucleotide sequence ID" value="NZ_JBHRSA010000012.1"/>
</dbReference>
<organism evidence="3 4">
    <name type="scientific">Virgibacillus xinjiangensis</name>
    <dbReference type="NCBI Taxonomy" id="393090"/>
    <lineage>
        <taxon>Bacteria</taxon>
        <taxon>Bacillati</taxon>
        <taxon>Bacillota</taxon>
        <taxon>Bacilli</taxon>
        <taxon>Bacillales</taxon>
        <taxon>Bacillaceae</taxon>
        <taxon>Virgibacillus</taxon>
    </lineage>
</organism>
<proteinExistence type="predicted"/>
<protein>
    <submittedName>
        <fullName evidence="3">Class I SAM-dependent methyltransferase</fullName>
        <ecNumber evidence="3">2.1.1.222</ecNumber>
        <ecNumber evidence="3">2.1.1.64</ecNumber>
    </submittedName>
</protein>
<evidence type="ECO:0000313" key="3">
    <source>
        <dbReference type="EMBL" id="MFC3039411.1"/>
    </source>
</evidence>
<dbReference type="SUPFAM" id="SSF53335">
    <property type="entry name" value="S-adenosyl-L-methionine-dependent methyltransferases"/>
    <property type="match status" value="1"/>
</dbReference>
<dbReference type="GO" id="GO:0102208">
    <property type="term" value="F:2-polyprenyl-6-hydroxyphenol methylase activity"/>
    <property type="evidence" value="ECO:0007669"/>
    <property type="project" value="UniProtKB-EC"/>
</dbReference>
<dbReference type="Pfam" id="PF13649">
    <property type="entry name" value="Methyltransf_25"/>
    <property type="match status" value="1"/>
</dbReference>
<reference evidence="4" key="1">
    <citation type="journal article" date="2019" name="Int. J. Syst. Evol. Microbiol.">
        <title>The Global Catalogue of Microorganisms (GCM) 10K type strain sequencing project: providing services to taxonomists for standard genome sequencing and annotation.</title>
        <authorList>
            <consortium name="The Broad Institute Genomics Platform"/>
            <consortium name="The Broad Institute Genome Sequencing Center for Infectious Disease"/>
            <person name="Wu L."/>
            <person name="Ma J."/>
        </authorList>
    </citation>
    <scope>NUCLEOTIDE SEQUENCE [LARGE SCALE GENOMIC DNA]</scope>
    <source>
        <strain evidence="4">KCTC 13128</strain>
    </source>
</reference>
<sequence length="205" mass="22919">MSKEQWDDSFSDEEYVYGTSPNKFIEKMSGLLSDRSNIGCFAEGEGRNAVYLAKLGHTVTAYDQSPVGLAKAEDLAKEHGVNLHTAAVDLTKEKVEAQQFDAAVMVFGHVPKESQSFLIENILDSVKAGGYILLEVYSEDQLHYRTGGPKSLDMLYHPSQVLEWIEDHQCLHFYYGEAERNEGKRHHGTGHVIQAAVRKKEADEG</sequence>